<dbReference type="EMBL" id="JAOPJZ010000001">
    <property type="protein sequence ID" value="MCU4750548.1"/>
    <property type="molecule type" value="Genomic_DNA"/>
</dbReference>
<protein>
    <submittedName>
        <fullName evidence="2">Uncharacterized protein</fullName>
    </submittedName>
</protein>
<sequence>MGDVREGKSPASTRSTALPSNGWRTLSALAMRGTGFELPPFRFAHDDVRSRERLLTGGPQEV</sequence>
<accession>A0AAP2Z5L6</accession>
<feature type="region of interest" description="Disordered" evidence="1">
    <location>
        <begin position="1"/>
        <end position="21"/>
    </location>
</feature>
<feature type="compositionally biased region" description="Polar residues" evidence="1">
    <location>
        <begin position="10"/>
        <end position="21"/>
    </location>
</feature>
<reference evidence="2 3" key="1">
    <citation type="submission" date="2022-09" db="EMBL/GenBank/DDBJ databases">
        <title>Enrichment on poylsaccharides allowed isolation of novel metabolic and taxonomic groups of Haloarchaea.</title>
        <authorList>
            <person name="Sorokin D.Y."/>
            <person name="Elcheninov A.G."/>
            <person name="Khizhniak T.V."/>
            <person name="Kolganova T.V."/>
            <person name="Kublanov I.V."/>
        </authorList>
    </citation>
    <scope>NUCLEOTIDE SEQUENCE [LARGE SCALE GENOMIC DNA]</scope>
    <source>
        <strain evidence="2 3">AArc-curdl1</strain>
    </source>
</reference>
<organism evidence="2 3">
    <name type="scientific">Natronosalvus hydrolyticus</name>
    <dbReference type="NCBI Taxonomy" id="2979988"/>
    <lineage>
        <taxon>Archaea</taxon>
        <taxon>Methanobacteriati</taxon>
        <taxon>Methanobacteriota</taxon>
        <taxon>Stenosarchaea group</taxon>
        <taxon>Halobacteria</taxon>
        <taxon>Halobacteriales</taxon>
        <taxon>Natrialbaceae</taxon>
        <taxon>Natronosalvus</taxon>
    </lineage>
</organism>
<dbReference type="Proteomes" id="UP001321047">
    <property type="component" value="Unassembled WGS sequence"/>
</dbReference>
<gene>
    <name evidence="2" type="ORF">OB919_00895</name>
</gene>
<dbReference type="AlphaFoldDB" id="A0AAP2Z5L6"/>
<evidence type="ECO:0000256" key="1">
    <source>
        <dbReference type="SAM" id="MobiDB-lite"/>
    </source>
</evidence>
<proteinExistence type="predicted"/>
<comment type="caution">
    <text evidence="2">The sequence shown here is derived from an EMBL/GenBank/DDBJ whole genome shotgun (WGS) entry which is preliminary data.</text>
</comment>
<evidence type="ECO:0000313" key="3">
    <source>
        <dbReference type="Proteomes" id="UP001321047"/>
    </source>
</evidence>
<evidence type="ECO:0000313" key="2">
    <source>
        <dbReference type="EMBL" id="MCU4750548.1"/>
    </source>
</evidence>
<name>A0AAP2Z5L6_9EURY</name>
<keyword evidence="3" id="KW-1185">Reference proteome</keyword>